<dbReference type="InterPro" id="IPR018046">
    <property type="entry name" value="Pili_assmbl_chaperone_CS"/>
</dbReference>
<dbReference type="InterPro" id="IPR016147">
    <property type="entry name" value="Pili_assmbl_chaperone_N"/>
</dbReference>
<dbReference type="Pfam" id="PF00345">
    <property type="entry name" value="PapD_N"/>
    <property type="match status" value="1"/>
</dbReference>
<sequence>MIKIAVTSFLLMICAYAQAGVVIGGTRLIYDGGSKESSISVANPDSLSYLIQSWVDNPDGVSGKAPFTVTPPLFRLDGDGRENVLRVVRTGGNLPEDKESLFWLNIKSIPSSKKAENSLQIAVKTRIKLIYRPAGLGQTLEAAAEGMKWRKEGSSLVATNASPFYITFFSVTLNGAKVSEATMLPPGGNMTFKLPAGARSGTLSWKIINDYGGISKVYSTSL</sequence>
<dbReference type="InterPro" id="IPR008962">
    <property type="entry name" value="PapD-like_sf"/>
</dbReference>
<keyword evidence="7" id="KW-0393">Immunoglobulin domain</keyword>
<feature type="signal peptide" evidence="9">
    <location>
        <begin position="1"/>
        <end position="19"/>
    </location>
</feature>
<comment type="similarity">
    <text evidence="2 8">Belongs to the periplasmic pilus chaperone family.</text>
</comment>
<dbReference type="SUPFAM" id="SSF49354">
    <property type="entry name" value="PapD-like"/>
    <property type="match status" value="1"/>
</dbReference>
<evidence type="ECO:0000259" key="10">
    <source>
        <dbReference type="Pfam" id="PF00345"/>
    </source>
</evidence>
<evidence type="ECO:0000256" key="3">
    <source>
        <dbReference type="ARBA" id="ARBA00022558"/>
    </source>
</evidence>
<dbReference type="InterPro" id="IPR016148">
    <property type="entry name" value="Pili_assmbl_chaperone_C"/>
</dbReference>
<dbReference type="GO" id="GO:0030288">
    <property type="term" value="C:outer membrane-bounded periplasmic space"/>
    <property type="evidence" value="ECO:0007669"/>
    <property type="project" value="InterPro"/>
</dbReference>
<dbReference type="GO" id="GO:0071555">
    <property type="term" value="P:cell wall organization"/>
    <property type="evidence" value="ECO:0007669"/>
    <property type="project" value="InterPro"/>
</dbReference>
<dbReference type="InterPro" id="IPR036316">
    <property type="entry name" value="Pili_assmbl_chap_C_dom_sf"/>
</dbReference>
<gene>
    <name evidence="12" type="ORF">SOASR030_29440</name>
</gene>
<evidence type="ECO:0000259" key="11">
    <source>
        <dbReference type="Pfam" id="PF02753"/>
    </source>
</evidence>
<dbReference type="PANTHER" id="PTHR30251">
    <property type="entry name" value="PILUS ASSEMBLY CHAPERONE"/>
    <property type="match status" value="1"/>
</dbReference>
<keyword evidence="3" id="KW-1029">Fimbrium biogenesis</keyword>
<comment type="subcellular location">
    <subcellularLocation>
        <location evidence="1 8">Periplasm</location>
    </subcellularLocation>
</comment>
<evidence type="ECO:0000313" key="13">
    <source>
        <dbReference type="Proteomes" id="UP001058124"/>
    </source>
</evidence>
<dbReference type="Pfam" id="PF02753">
    <property type="entry name" value="PapD_C"/>
    <property type="match status" value="1"/>
</dbReference>
<reference evidence="12" key="1">
    <citation type="submission" date="2022-06" db="EMBL/GenBank/DDBJ databases">
        <title>Draft genome sequences of Leminorella grimontii str. JCM5902.</title>
        <authorList>
            <person name="Wakabayashi Y."/>
            <person name="Kojima K."/>
        </authorList>
    </citation>
    <scope>NUCLEOTIDE SEQUENCE</scope>
    <source>
        <strain evidence="12">JCM 5902</strain>
    </source>
</reference>
<organism evidence="12 13">
    <name type="scientific">Leminorella grimontii</name>
    <dbReference type="NCBI Taxonomy" id="82981"/>
    <lineage>
        <taxon>Bacteria</taxon>
        <taxon>Pseudomonadati</taxon>
        <taxon>Pseudomonadota</taxon>
        <taxon>Gammaproteobacteria</taxon>
        <taxon>Enterobacterales</taxon>
        <taxon>Budviciaceae</taxon>
        <taxon>Leminorella</taxon>
    </lineage>
</organism>
<evidence type="ECO:0000256" key="9">
    <source>
        <dbReference type="SAM" id="SignalP"/>
    </source>
</evidence>
<dbReference type="EMBL" id="BRLH01000009">
    <property type="protein sequence ID" value="GKX56832.1"/>
    <property type="molecule type" value="Genomic_DNA"/>
</dbReference>
<evidence type="ECO:0000256" key="7">
    <source>
        <dbReference type="ARBA" id="ARBA00023319"/>
    </source>
</evidence>
<comment type="caution">
    <text evidence="12">The sequence shown here is derived from an EMBL/GenBank/DDBJ whole genome shotgun (WGS) entry which is preliminary data.</text>
</comment>
<evidence type="ECO:0000256" key="5">
    <source>
        <dbReference type="ARBA" id="ARBA00022764"/>
    </source>
</evidence>
<feature type="domain" description="Pili assembly chaperone N-terminal" evidence="10">
    <location>
        <begin position="20"/>
        <end position="136"/>
    </location>
</feature>
<dbReference type="Gene3D" id="2.60.40.10">
    <property type="entry name" value="Immunoglobulins"/>
    <property type="match status" value="2"/>
</dbReference>
<protein>
    <submittedName>
        <fullName evidence="12">Fimbrial assembly chaperone</fullName>
    </submittedName>
</protein>
<dbReference type="PANTHER" id="PTHR30251:SF9">
    <property type="entry name" value="CHAPERONE PROTEIN CAF1M"/>
    <property type="match status" value="1"/>
</dbReference>
<dbReference type="InterPro" id="IPR050643">
    <property type="entry name" value="Periplasmic_pilus_chap"/>
</dbReference>
<dbReference type="Proteomes" id="UP001058124">
    <property type="component" value="Unassembled WGS sequence"/>
</dbReference>
<proteinExistence type="inferred from homology"/>
<dbReference type="PROSITE" id="PS00635">
    <property type="entry name" value="PILI_CHAPERONE"/>
    <property type="match status" value="1"/>
</dbReference>
<keyword evidence="5" id="KW-0574">Periplasm</keyword>
<evidence type="ECO:0000256" key="4">
    <source>
        <dbReference type="ARBA" id="ARBA00022729"/>
    </source>
</evidence>
<feature type="chain" id="PRO_5043495691" evidence="9">
    <location>
        <begin position="20"/>
        <end position="222"/>
    </location>
</feature>
<dbReference type="InterPro" id="IPR013783">
    <property type="entry name" value="Ig-like_fold"/>
</dbReference>
<evidence type="ECO:0000256" key="6">
    <source>
        <dbReference type="ARBA" id="ARBA00023186"/>
    </source>
</evidence>
<keyword evidence="4 9" id="KW-0732">Signal</keyword>
<dbReference type="InterPro" id="IPR001829">
    <property type="entry name" value="Pili_assmbl_chaperone_bac"/>
</dbReference>
<evidence type="ECO:0000256" key="8">
    <source>
        <dbReference type="RuleBase" id="RU003918"/>
    </source>
</evidence>
<evidence type="ECO:0000256" key="2">
    <source>
        <dbReference type="ARBA" id="ARBA00007399"/>
    </source>
</evidence>
<dbReference type="SUPFAM" id="SSF49584">
    <property type="entry name" value="Periplasmic chaperone C-domain"/>
    <property type="match status" value="1"/>
</dbReference>
<dbReference type="PRINTS" id="PR00969">
    <property type="entry name" value="CHAPERONPILI"/>
</dbReference>
<name>A0AAV5N7X9_9GAMM</name>
<evidence type="ECO:0000313" key="12">
    <source>
        <dbReference type="EMBL" id="GKX56832.1"/>
    </source>
</evidence>
<feature type="domain" description="Pili assembly chaperone C-terminal" evidence="11">
    <location>
        <begin position="159"/>
        <end position="215"/>
    </location>
</feature>
<keyword evidence="13" id="KW-1185">Reference proteome</keyword>
<dbReference type="FunFam" id="2.60.40.10:FF:000458">
    <property type="entry name" value="Molecular chaperone FimC"/>
    <property type="match status" value="1"/>
</dbReference>
<dbReference type="AlphaFoldDB" id="A0AAV5N7X9"/>
<evidence type="ECO:0000256" key="1">
    <source>
        <dbReference type="ARBA" id="ARBA00004418"/>
    </source>
</evidence>
<keyword evidence="6 8" id="KW-0143">Chaperone</keyword>
<accession>A0AAV5N7X9</accession>